<proteinExistence type="predicted"/>
<sequence length="372" mass="40044">MQSTTTRLVNTVFSLLAILGALSLAPTLSGAAGPAVPTIRFGYIYTTHHMPLIAALAKGKAFENTGAYFKEVLPREKYELYADGRKLARIDLVLNKSGSETATMFAMKRLDMAMASVTAIMSGIDRGAQVKILCPTHVDGMALVAPKGSNLSTWDAFIDRAKKSPRPLTIGYHSPTSAPKIILESALAGTDIKVTENPNDATADILLVDIKSTANFIPALTSRQVDGVVAPAPFPEMIELKGVGTIVTDLRDLPPAGAWHNFPCCVMAAREETLATNAEAVEKLVKLMAASASWSNSHKQEVAAIAEKWMGTPTAAVEKSTIIYTVQPSQNWMRGAATYLDMLNRLHKLSGPLAGKNLEEAKGRLFEFDYLP</sequence>
<dbReference type="STRING" id="29542.A6070_09565"/>
<protein>
    <recommendedName>
        <fullName evidence="4">NitT/TauT family transport system substrate-binding protein</fullName>
    </recommendedName>
</protein>
<dbReference type="EMBL" id="CP015518">
    <property type="protein sequence ID" value="APG23749.1"/>
    <property type="molecule type" value="Genomic_DNA"/>
</dbReference>
<dbReference type="SUPFAM" id="SSF53850">
    <property type="entry name" value="Periplasmic binding protein-like II"/>
    <property type="match status" value="1"/>
</dbReference>
<accession>A0A1L3GD28</accession>
<dbReference type="AlphaFoldDB" id="A0A1L3GD28"/>
<dbReference type="PANTHER" id="PTHR30024">
    <property type="entry name" value="ALIPHATIC SULFONATES-BINDING PROTEIN-RELATED"/>
    <property type="match status" value="1"/>
</dbReference>
<gene>
    <name evidence="2" type="ORF">A7E75_00955</name>
</gene>
<dbReference type="RefSeq" id="WP_072285559.1">
    <property type="nucleotide sequence ID" value="NZ_CP015455.1"/>
</dbReference>
<evidence type="ECO:0000313" key="2">
    <source>
        <dbReference type="EMBL" id="APG23749.1"/>
    </source>
</evidence>
<dbReference type="Proteomes" id="UP000182264">
    <property type="component" value="Chromosome"/>
</dbReference>
<keyword evidence="1" id="KW-0732">Signal</keyword>
<feature type="chain" id="PRO_5012205220" description="NitT/TauT family transport system substrate-binding protein" evidence="1">
    <location>
        <begin position="32"/>
        <end position="372"/>
    </location>
</feature>
<dbReference type="Gene3D" id="3.40.190.10">
    <property type="entry name" value="Periplasmic binding protein-like II"/>
    <property type="match status" value="1"/>
</dbReference>
<reference evidence="2 3" key="1">
    <citation type="journal article" date="2017" name="Genome Announc.">
        <title>Complete Genome Sequences of Two Acetylene-Fermenting Pelobacter acetylenicus Strains.</title>
        <authorList>
            <person name="Sutton J.M."/>
            <person name="Baesman S.M."/>
            <person name="Fierst J.L."/>
            <person name="Poret-Peterson A.T."/>
            <person name="Oremland R.S."/>
            <person name="Dunlap D.S."/>
            <person name="Akob D.M."/>
        </authorList>
    </citation>
    <scope>NUCLEOTIDE SEQUENCE [LARGE SCALE GENOMIC DNA]</scope>
    <source>
        <strain evidence="2 3">DSM 3247</strain>
    </source>
</reference>
<evidence type="ECO:0000313" key="3">
    <source>
        <dbReference type="Proteomes" id="UP000182264"/>
    </source>
</evidence>
<dbReference type="KEGG" id="pace:A6070_09565"/>
<dbReference type="OrthoDB" id="5516036at2"/>
<feature type="signal peptide" evidence="1">
    <location>
        <begin position="1"/>
        <end position="31"/>
    </location>
</feature>
<evidence type="ECO:0008006" key="4">
    <source>
        <dbReference type="Google" id="ProtNLM"/>
    </source>
</evidence>
<name>A0A1L3GD28_SYNAC</name>
<dbReference type="Pfam" id="PF13379">
    <property type="entry name" value="NMT1_2"/>
    <property type="match status" value="1"/>
</dbReference>
<evidence type="ECO:0000256" key="1">
    <source>
        <dbReference type="SAM" id="SignalP"/>
    </source>
</evidence>
<organism evidence="2 3">
    <name type="scientific">Syntrophotalea acetylenica</name>
    <name type="common">Pelobacter acetylenicus</name>
    <dbReference type="NCBI Taxonomy" id="29542"/>
    <lineage>
        <taxon>Bacteria</taxon>
        <taxon>Pseudomonadati</taxon>
        <taxon>Thermodesulfobacteriota</taxon>
        <taxon>Desulfuromonadia</taxon>
        <taxon>Desulfuromonadales</taxon>
        <taxon>Syntrophotaleaceae</taxon>
        <taxon>Syntrophotalea</taxon>
    </lineage>
</organism>
<keyword evidence="3" id="KW-1185">Reference proteome</keyword>